<name>A0A9X2B6X9_9GAMM</name>
<dbReference type="Proteomes" id="UP001139701">
    <property type="component" value="Unassembled WGS sequence"/>
</dbReference>
<evidence type="ECO:0000313" key="1">
    <source>
        <dbReference type="EMBL" id="MCJ8147173.1"/>
    </source>
</evidence>
<feature type="non-terminal residue" evidence="1">
    <location>
        <position position="1"/>
    </location>
</feature>
<proteinExistence type="predicted"/>
<reference evidence="1" key="1">
    <citation type="submission" date="2022-02" db="EMBL/GenBank/DDBJ databases">
        <title>Acinetobacter A3.8 sp. nov., isolated from Sediment (Zhairuo Island).</title>
        <authorList>
            <person name="Zheng K."/>
        </authorList>
    </citation>
    <scope>NUCLEOTIDE SEQUENCE</scope>
    <source>
        <strain evidence="1">A3.8</strain>
    </source>
</reference>
<gene>
    <name evidence="1" type="ORF">MKI79_09750</name>
</gene>
<evidence type="ECO:0000313" key="2">
    <source>
        <dbReference type="Proteomes" id="UP001139701"/>
    </source>
</evidence>
<sequence length="84" mass="10042">IEMFYNSKRRHGSNGQRSPLDYEKAIKRWLCVSRILVAIQPLDRLESLCCHHIFIILRSKLHVGGLDFSYLIYLYRMMRNLCQI</sequence>
<keyword evidence="2" id="KW-1185">Reference proteome</keyword>
<dbReference type="RefSeq" id="WP_241572753.1">
    <property type="nucleotide sequence ID" value="NZ_JAKUML010000016.1"/>
</dbReference>
<dbReference type="EMBL" id="JAKUML010000016">
    <property type="protein sequence ID" value="MCJ8147173.1"/>
    <property type="molecule type" value="Genomic_DNA"/>
</dbReference>
<protein>
    <submittedName>
        <fullName evidence="1">Uncharacterized protein</fullName>
    </submittedName>
</protein>
<comment type="caution">
    <text evidence="1">The sequence shown here is derived from an EMBL/GenBank/DDBJ whole genome shotgun (WGS) entry which is preliminary data.</text>
</comment>
<organism evidence="1 2">
    <name type="scientific">Acinetobacter sedimenti</name>
    <dbReference type="NCBI Taxonomy" id="2919922"/>
    <lineage>
        <taxon>Bacteria</taxon>
        <taxon>Pseudomonadati</taxon>
        <taxon>Pseudomonadota</taxon>
        <taxon>Gammaproteobacteria</taxon>
        <taxon>Moraxellales</taxon>
        <taxon>Moraxellaceae</taxon>
        <taxon>Acinetobacter</taxon>
    </lineage>
</organism>
<accession>A0A9X2B6X9</accession>
<dbReference type="AlphaFoldDB" id="A0A9X2B6X9"/>